<accession>A0AAU9P9M2</accession>
<evidence type="ECO:0000313" key="3">
    <source>
        <dbReference type="Proteomes" id="UP001157418"/>
    </source>
</evidence>
<name>A0AAU9P9M2_9ASTR</name>
<protein>
    <submittedName>
        <fullName evidence="2">Uncharacterized protein</fullName>
    </submittedName>
</protein>
<feature type="region of interest" description="Disordered" evidence="1">
    <location>
        <begin position="53"/>
        <end position="96"/>
    </location>
</feature>
<comment type="caution">
    <text evidence="2">The sequence shown here is derived from an EMBL/GenBank/DDBJ whole genome shotgun (WGS) entry which is preliminary data.</text>
</comment>
<evidence type="ECO:0000313" key="2">
    <source>
        <dbReference type="EMBL" id="CAH1446698.1"/>
    </source>
</evidence>
<dbReference type="Proteomes" id="UP001157418">
    <property type="component" value="Unassembled WGS sequence"/>
</dbReference>
<dbReference type="AlphaFoldDB" id="A0AAU9P9M2"/>
<organism evidence="2 3">
    <name type="scientific">Lactuca virosa</name>
    <dbReference type="NCBI Taxonomy" id="75947"/>
    <lineage>
        <taxon>Eukaryota</taxon>
        <taxon>Viridiplantae</taxon>
        <taxon>Streptophyta</taxon>
        <taxon>Embryophyta</taxon>
        <taxon>Tracheophyta</taxon>
        <taxon>Spermatophyta</taxon>
        <taxon>Magnoliopsida</taxon>
        <taxon>eudicotyledons</taxon>
        <taxon>Gunneridae</taxon>
        <taxon>Pentapetalae</taxon>
        <taxon>asterids</taxon>
        <taxon>campanulids</taxon>
        <taxon>Asterales</taxon>
        <taxon>Asteraceae</taxon>
        <taxon>Cichorioideae</taxon>
        <taxon>Cichorieae</taxon>
        <taxon>Lactucinae</taxon>
        <taxon>Lactuca</taxon>
    </lineage>
</organism>
<sequence length="96" mass="11039">MDLSYGTTCILTHSLTRINEAVTCKFNNNLYNVGVIEYDYNWHPFYHIPATQEHLDDEDEDANNNDLSKTDSVAKSDEEGISKTWVNNHEEDLEEG</sequence>
<gene>
    <name evidence="2" type="ORF">LVIROSA_LOCUS32373</name>
</gene>
<feature type="compositionally biased region" description="Basic and acidic residues" evidence="1">
    <location>
        <begin position="68"/>
        <end position="81"/>
    </location>
</feature>
<dbReference type="EMBL" id="CAKMRJ010005523">
    <property type="protein sequence ID" value="CAH1446698.1"/>
    <property type="molecule type" value="Genomic_DNA"/>
</dbReference>
<evidence type="ECO:0000256" key="1">
    <source>
        <dbReference type="SAM" id="MobiDB-lite"/>
    </source>
</evidence>
<proteinExistence type="predicted"/>
<reference evidence="2 3" key="1">
    <citation type="submission" date="2022-01" db="EMBL/GenBank/DDBJ databases">
        <authorList>
            <person name="Xiong W."/>
            <person name="Schranz E."/>
        </authorList>
    </citation>
    <scope>NUCLEOTIDE SEQUENCE [LARGE SCALE GENOMIC DNA]</scope>
</reference>
<keyword evidence="3" id="KW-1185">Reference proteome</keyword>